<dbReference type="Proteomes" id="UP000007875">
    <property type="component" value="Unassembled WGS sequence"/>
</dbReference>
<dbReference type="PROSITE" id="PS50240">
    <property type="entry name" value="TRYPSIN_DOM"/>
    <property type="match status" value="1"/>
</dbReference>
<dbReference type="Gene3D" id="2.40.10.10">
    <property type="entry name" value="Trypsin-like serine proteases"/>
    <property type="match status" value="1"/>
</dbReference>
<dbReference type="GeneTree" id="ENSGT00940000166001"/>
<dbReference type="PANTHER" id="PTHR24276">
    <property type="entry name" value="POLYSERASE-RELATED"/>
    <property type="match status" value="1"/>
</dbReference>
<evidence type="ECO:0000256" key="3">
    <source>
        <dbReference type="SAM" id="SignalP"/>
    </source>
</evidence>
<dbReference type="AlphaFoldDB" id="H2Z2J9"/>
<dbReference type="InterPro" id="IPR001314">
    <property type="entry name" value="Peptidase_S1A"/>
</dbReference>
<reference evidence="5" key="2">
    <citation type="submission" date="2025-08" db="UniProtKB">
        <authorList>
            <consortium name="Ensembl"/>
        </authorList>
    </citation>
    <scope>IDENTIFICATION</scope>
</reference>
<dbReference type="PRINTS" id="PR00722">
    <property type="entry name" value="CHYMOTRYPSIN"/>
</dbReference>
<dbReference type="InterPro" id="IPR033116">
    <property type="entry name" value="TRYPSIN_SER"/>
</dbReference>
<evidence type="ECO:0000313" key="5">
    <source>
        <dbReference type="Ensembl" id="ENSCSAVP00000011811.1"/>
    </source>
</evidence>
<dbReference type="PROSITE" id="PS00135">
    <property type="entry name" value="TRYPSIN_SER"/>
    <property type="match status" value="1"/>
</dbReference>
<evidence type="ECO:0000259" key="4">
    <source>
        <dbReference type="PROSITE" id="PS50240"/>
    </source>
</evidence>
<sequence length="248" mass="26145">MMKIFALLAFVLIAQSARSEDRIVGGNDVTSTSFAPWQVSLQKSGSHFCGGSIITATTIMCAAHCVQSIVSSTTVVAGTVDYRNPGQARTAIRWLAHPQYSSRTIDYDYSIITISALSFNSGVQPIEVANKEYAAGTQALMTGWGKTSGGIFGQIPNTMQYGYTYLISKAECAATWGSQVTDRMQCANDNSNSACNGDSGGPLAVSDGGVWKLVGNTSWGANGCTTSAPSAWSKNSAVYSWIQTNGGI</sequence>
<dbReference type="MEROPS" id="S01.110"/>
<keyword evidence="3" id="KW-0732">Signal</keyword>
<dbReference type="OMA" id="QFAYTPL"/>
<keyword evidence="2" id="KW-1015">Disulfide bond</keyword>
<dbReference type="STRING" id="51511.ENSCSAVP00000011811"/>
<reference evidence="5" key="3">
    <citation type="submission" date="2025-09" db="UniProtKB">
        <authorList>
            <consortium name="Ensembl"/>
        </authorList>
    </citation>
    <scope>IDENTIFICATION</scope>
</reference>
<dbReference type="Ensembl" id="ENSCSAVT00000011949.1">
    <property type="protein sequence ID" value="ENSCSAVP00000011811.1"/>
    <property type="gene ID" value="ENSCSAVG00000006930.1"/>
</dbReference>
<dbReference type="SUPFAM" id="SSF50494">
    <property type="entry name" value="Trypsin-like serine proteases"/>
    <property type="match status" value="1"/>
</dbReference>
<reference evidence="6" key="1">
    <citation type="submission" date="2003-08" db="EMBL/GenBank/DDBJ databases">
        <authorList>
            <person name="Birren B."/>
            <person name="Nusbaum C."/>
            <person name="Abebe A."/>
            <person name="Abouelleil A."/>
            <person name="Adekoya E."/>
            <person name="Ait-zahra M."/>
            <person name="Allen N."/>
            <person name="Allen T."/>
            <person name="An P."/>
            <person name="Anderson M."/>
            <person name="Anderson S."/>
            <person name="Arachchi H."/>
            <person name="Armbruster J."/>
            <person name="Bachantsang P."/>
            <person name="Baldwin J."/>
            <person name="Barry A."/>
            <person name="Bayul T."/>
            <person name="Blitshsteyn B."/>
            <person name="Bloom T."/>
            <person name="Blye J."/>
            <person name="Boguslavskiy L."/>
            <person name="Borowsky M."/>
            <person name="Boukhgalter B."/>
            <person name="Brunache A."/>
            <person name="Butler J."/>
            <person name="Calixte N."/>
            <person name="Calvo S."/>
            <person name="Camarata J."/>
            <person name="Campo K."/>
            <person name="Chang J."/>
            <person name="Cheshatsang Y."/>
            <person name="Citroen M."/>
            <person name="Collymore A."/>
            <person name="Considine T."/>
            <person name="Cook A."/>
            <person name="Cooke P."/>
            <person name="Corum B."/>
            <person name="Cuomo C."/>
            <person name="David R."/>
            <person name="Dawoe T."/>
            <person name="Degray S."/>
            <person name="Dodge S."/>
            <person name="Dooley K."/>
            <person name="Dorje P."/>
            <person name="Dorjee K."/>
            <person name="Dorris L."/>
            <person name="Duffey N."/>
            <person name="Dupes A."/>
            <person name="Elkins T."/>
            <person name="Engels R."/>
            <person name="Erickson J."/>
            <person name="Farina A."/>
            <person name="Faro S."/>
            <person name="Ferreira P."/>
            <person name="Fischer H."/>
            <person name="Fitzgerald M."/>
            <person name="Foley K."/>
            <person name="Gage D."/>
            <person name="Galagan J."/>
            <person name="Gearin G."/>
            <person name="Gnerre S."/>
            <person name="Gnirke A."/>
            <person name="Goyette A."/>
            <person name="Graham J."/>
            <person name="Grandbois E."/>
            <person name="Gyaltsen K."/>
            <person name="Hafez N."/>
            <person name="Hagopian D."/>
            <person name="Hagos B."/>
            <person name="Hall J."/>
            <person name="Hatcher B."/>
            <person name="Heller A."/>
            <person name="Higgins H."/>
            <person name="Honan T."/>
            <person name="Horn A."/>
            <person name="Houde N."/>
            <person name="Hughes L."/>
            <person name="Hulme W."/>
            <person name="Husby E."/>
            <person name="Iliev I."/>
            <person name="Jaffe D."/>
            <person name="Jones C."/>
            <person name="Kamal M."/>
            <person name="Kamat A."/>
            <person name="Kamvysselis M."/>
            <person name="Karlsson E."/>
            <person name="Kells C."/>
            <person name="Kieu A."/>
            <person name="Kisner P."/>
            <person name="Kodira C."/>
            <person name="Kulbokas E."/>
            <person name="Labutti K."/>
            <person name="Lama D."/>
            <person name="Landers T."/>
            <person name="Leger J."/>
            <person name="Levine S."/>
            <person name="Lewis D."/>
            <person name="Lewis T."/>
            <person name="Lindblad-toh K."/>
            <person name="Liu X."/>
            <person name="Lokyitsang T."/>
            <person name="Lokyitsang Y."/>
            <person name="Lucien O."/>
            <person name="Lui A."/>
            <person name="Ma L.J."/>
            <person name="Mabbitt R."/>
            <person name="Macdonald J."/>
            <person name="Maclean C."/>
            <person name="Major J."/>
            <person name="Manning J."/>
            <person name="Marabella R."/>
            <person name="Maru K."/>
            <person name="Matthews C."/>
            <person name="Mauceli E."/>
            <person name="Mccarthy M."/>
            <person name="Mcdonough S."/>
            <person name="Mcghee T."/>
            <person name="Meldrim J."/>
            <person name="Meneus L."/>
            <person name="Mesirov J."/>
            <person name="Mihalev A."/>
            <person name="Mihova T."/>
            <person name="Mikkelsen T."/>
            <person name="Mlenga V."/>
            <person name="Moru K."/>
            <person name="Mozes J."/>
            <person name="Mulrain L."/>
            <person name="Munson G."/>
            <person name="Naylor J."/>
            <person name="Newes C."/>
            <person name="Nguyen C."/>
            <person name="Nguyen N."/>
            <person name="Nguyen T."/>
            <person name="Nicol R."/>
            <person name="Nielsen C."/>
            <person name="Nizzari M."/>
            <person name="Norbu C."/>
            <person name="Norbu N."/>
            <person name="O'donnell P."/>
            <person name="Okoawo O."/>
            <person name="O'leary S."/>
            <person name="Omotosho B."/>
            <person name="O'neill K."/>
            <person name="Osman S."/>
            <person name="Parker S."/>
            <person name="Perrin D."/>
            <person name="Phunkhang P."/>
            <person name="Piqani B."/>
            <person name="Purcell S."/>
            <person name="Rachupka T."/>
            <person name="Ramasamy U."/>
            <person name="Rameau R."/>
            <person name="Ray V."/>
            <person name="Raymond C."/>
            <person name="Retta R."/>
            <person name="Richardson S."/>
            <person name="Rise C."/>
            <person name="Rodriguez J."/>
            <person name="Rogers J."/>
            <person name="Rogov P."/>
            <person name="Rutman M."/>
            <person name="Schupbach R."/>
            <person name="Seaman C."/>
            <person name="Settipalli S."/>
            <person name="Sharpe T."/>
            <person name="Sheridan J."/>
            <person name="Sherpa N."/>
            <person name="Shi J."/>
            <person name="Smirnov S."/>
            <person name="Smith C."/>
            <person name="Sougnez C."/>
            <person name="Spencer B."/>
            <person name="Stalker J."/>
            <person name="Stange-thomann N."/>
            <person name="Stavropoulos S."/>
            <person name="Stetson K."/>
            <person name="Stone C."/>
            <person name="Stone S."/>
            <person name="Stubbs M."/>
            <person name="Talamas J."/>
            <person name="Tchuinga P."/>
            <person name="Tenzing P."/>
            <person name="Tesfaye S."/>
            <person name="Theodore J."/>
            <person name="Thoulutsang Y."/>
            <person name="Topham K."/>
            <person name="Towey S."/>
            <person name="Tsamla T."/>
            <person name="Tsomo N."/>
            <person name="Vallee D."/>
            <person name="Vassiliev H."/>
            <person name="Venkataraman V."/>
            <person name="Vinson J."/>
            <person name="Vo A."/>
            <person name="Wade C."/>
            <person name="Wang S."/>
            <person name="Wangchuk T."/>
            <person name="Wangdi T."/>
            <person name="Whittaker C."/>
            <person name="Wilkinson J."/>
            <person name="Wu Y."/>
            <person name="Wyman D."/>
            <person name="Yadav S."/>
            <person name="Yang S."/>
            <person name="Yang X."/>
            <person name="Yeager S."/>
            <person name="Yee E."/>
            <person name="Young G."/>
            <person name="Zainoun J."/>
            <person name="Zembeck L."/>
            <person name="Zimmer A."/>
            <person name="Zody M."/>
            <person name="Lander E."/>
        </authorList>
    </citation>
    <scope>NUCLEOTIDE SEQUENCE [LARGE SCALE GENOMIC DNA]</scope>
</reference>
<dbReference type="eggNOG" id="KOG3627">
    <property type="taxonomic scope" value="Eukaryota"/>
</dbReference>
<feature type="chain" id="PRO_5003578473" description="Peptidase S1 domain-containing protein" evidence="3">
    <location>
        <begin position="20"/>
        <end position="248"/>
    </location>
</feature>
<dbReference type="GO" id="GO:0004252">
    <property type="term" value="F:serine-type endopeptidase activity"/>
    <property type="evidence" value="ECO:0007669"/>
    <property type="project" value="InterPro"/>
</dbReference>
<dbReference type="GO" id="GO:0006508">
    <property type="term" value="P:proteolysis"/>
    <property type="evidence" value="ECO:0007669"/>
    <property type="project" value="InterPro"/>
</dbReference>
<dbReference type="InterPro" id="IPR009003">
    <property type="entry name" value="Peptidase_S1_PA"/>
</dbReference>
<protein>
    <recommendedName>
        <fullName evidence="4">Peptidase S1 domain-containing protein</fullName>
    </recommendedName>
</protein>
<evidence type="ECO:0000256" key="2">
    <source>
        <dbReference type="ARBA" id="ARBA00023157"/>
    </source>
</evidence>
<dbReference type="Pfam" id="PF00089">
    <property type="entry name" value="Trypsin"/>
    <property type="match status" value="1"/>
</dbReference>
<feature type="domain" description="Peptidase S1" evidence="4">
    <location>
        <begin position="23"/>
        <end position="247"/>
    </location>
</feature>
<dbReference type="FunFam" id="2.40.10.10:FF:000166">
    <property type="entry name" value="Trypsin"/>
    <property type="match status" value="1"/>
</dbReference>
<keyword evidence="6" id="KW-1185">Reference proteome</keyword>
<dbReference type="CDD" id="cd00190">
    <property type="entry name" value="Tryp_SPc"/>
    <property type="match status" value="1"/>
</dbReference>
<name>H2Z2J9_CIOSA</name>
<dbReference type="PANTHER" id="PTHR24276:SF91">
    <property type="entry name" value="AT26814P-RELATED"/>
    <property type="match status" value="1"/>
</dbReference>
<comment type="similarity">
    <text evidence="1">Belongs to the peptidase S1 family.</text>
</comment>
<proteinExistence type="inferred from homology"/>
<accession>H2Z2J9</accession>
<dbReference type="SMART" id="SM00020">
    <property type="entry name" value="Tryp_SPc"/>
    <property type="match status" value="1"/>
</dbReference>
<dbReference type="InterPro" id="IPR050430">
    <property type="entry name" value="Peptidase_S1"/>
</dbReference>
<evidence type="ECO:0000256" key="1">
    <source>
        <dbReference type="ARBA" id="ARBA00007664"/>
    </source>
</evidence>
<feature type="signal peptide" evidence="3">
    <location>
        <begin position="1"/>
        <end position="19"/>
    </location>
</feature>
<dbReference type="InParanoid" id="H2Z2J9"/>
<organism evidence="5 6">
    <name type="scientific">Ciona savignyi</name>
    <name type="common">Pacific transparent sea squirt</name>
    <dbReference type="NCBI Taxonomy" id="51511"/>
    <lineage>
        <taxon>Eukaryota</taxon>
        <taxon>Metazoa</taxon>
        <taxon>Chordata</taxon>
        <taxon>Tunicata</taxon>
        <taxon>Ascidiacea</taxon>
        <taxon>Phlebobranchia</taxon>
        <taxon>Cionidae</taxon>
        <taxon>Ciona</taxon>
    </lineage>
</organism>
<dbReference type="InterPro" id="IPR043504">
    <property type="entry name" value="Peptidase_S1_PA_chymotrypsin"/>
</dbReference>
<dbReference type="InterPro" id="IPR001254">
    <property type="entry name" value="Trypsin_dom"/>
</dbReference>
<evidence type="ECO:0000313" key="6">
    <source>
        <dbReference type="Proteomes" id="UP000007875"/>
    </source>
</evidence>